<dbReference type="AlphaFoldDB" id="A0A0G0QDX8"/>
<accession>A0A0G0QDX8</accession>
<name>A0A0G0QDX8_9BACT</name>
<sequence>MKNKNTMWVIAGFIALLIFSGLLSDYYPSWLKGQNGGMSLSMDSAAYTISRMFGSEEMWLGYFVLVGIIILIIYKLTNRKK</sequence>
<keyword evidence="1" id="KW-0472">Membrane</keyword>
<evidence type="ECO:0000313" key="2">
    <source>
        <dbReference type="EMBL" id="KKQ99916.1"/>
    </source>
</evidence>
<proteinExistence type="predicted"/>
<dbReference type="Proteomes" id="UP000033881">
    <property type="component" value="Unassembled WGS sequence"/>
</dbReference>
<keyword evidence="1" id="KW-0812">Transmembrane</keyword>
<protein>
    <submittedName>
        <fullName evidence="2">Uncharacterized protein</fullName>
    </submittedName>
</protein>
<feature type="transmembrane region" description="Helical" evidence="1">
    <location>
        <begin position="59"/>
        <end position="77"/>
    </location>
</feature>
<reference evidence="2 3" key="1">
    <citation type="journal article" date="2015" name="Nature">
        <title>rRNA introns, odd ribosomes, and small enigmatic genomes across a large radiation of phyla.</title>
        <authorList>
            <person name="Brown C.T."/>
            <person name="Hug L.A."/>
            <person name="Thomas B.C."/>
            <person name="Sharon I."/>
            <person name="Castelle C.J."/>
            <person name="Singh A."/>
            <person name="Wilkins M.J."/>
            <person name="Williams K.H."/>
            <person name="Banfield J.F."/>
        </authorList>
    </citation>
    <scope>NUCLEOTIDE SEQUENCE [LARGE SCALE GENOMIC DNA]</scope>
</reference>
<comment type="caution">
    <text evidence="2">The sequence shown here is derived from an EMBL/GenBank/DDBJ whole genome shotgun (WGS) entry which is preliminary data.</text>
</comment>
<dbReference type="STRING" id="1618574.UT24_C0021G0005"/>
<evidence type="ECO:0000256" key="1">
    <source>
        <dbReference type="SAM" id="Phobius"/>
    </source>
</evidence>
<evidence type="ECO:0000313" key="3">
    <source>
        <dbReference type="Proteomes" id="UP000033881"/>
    </source>
</evidence>
<dbReference type="EMBL" id="LBWB01000021">
    <property type="protein sequence ID" value="KKQ99916.1"/>
    <property type="molecule type" value="Genomic_DNA"/>
</dbReference>
<organism evidence="2 3">
    <name type="scientific">Candidatus Woesebacteria bacterium GW2011_GWB1_39_12</name>
    <dbReference type="NCBI Taxonomy" id="1618574"/>
    <lineage>
        <taxon>Bacteria</taxon>
        <taxon>Candidatus Woeseibacteriota</taxon>
    </lineage>
</organism>
<keyword evidence="1" id="KW-1133">Transmembrane helix</keyword>
<gene>
    <name evidence="2" type="ORF">UT24_C0021G0005</name>
</gene>